<sequence length="249" mass="26972">MKRQWVDTGDPPFRLSSGLFYLSALYYQPMVYNQYSVPTHRCTIAGVNPRQHASASDVICSAVRVGEARQGGEGEPAQMGFKAAVPFVGMTMAECAQVGIMTFSKAAMSIGILSDQRGLRSPSLLSVYSSCLAYLWALYFDKVNSALATHSEHCSTPYCWDTVAGKSEVNGSSGLSAGNSLSPGSWPLCSPNPLTVCSLAQVLSLGEGEERWKCICINPGRMAKGGGGSFAELNYQWSPYKDECFNYRH</sequence>
<evidence type="ECO:0000313" key="2">
    <source>
        <dbReference type="Proteomes" id="UP000886885"/>
    </source>
</evidence>
<organism evidence="1 2">
    <name type="scientific">Populus tomentosa</name>
    <name type="common">Chinese white poplar</name>
    <dbReference type="NCBI Taxonomy" id="118781"/>
    <lineage>
        <taxon>Eukaryota</taxon>
        <taxon>Viridiplantae</taxon>
        <taxon>Streptophyta</taxon>
        <taxon>Embryophyta</taxon>
        <taxon>Tracheophyta</taxon>
        <taxon>Spermatophyta</taxon>
        <taxon>Magnoliopsida</taxon>
        <taxon>eudicotyledons</taxon>
        <taxon>Gunneridae</taxon>
        <taxon>Pentapetalae</taxon>
        <taxon>rosids</taxon>
        <taxon>fabids</taxon>
        <taxon>Malpighiales</taxon>
        <taxon>Salicaceae</taxon>
        <taxon>Saliceae</taxon>
        <taxon>Populus</taxon>
    </lineage>
</organism>
<gene>
    <name evidence="1" type="ORF">POTOM_035902</name>
</gene>
<dbReference type="OrthoDB" id="336885at2759"/>
<name>A0A8X8CMH3_POPTO</name>
<proteinExistence type="predicted"/>
<keyword evidence="2" id="KW-1185">Reference proteome</keyword>
<reference evidence="1" key="1">
    <citation type="journal article" date="2020" name="bioRxiv">
        <title>Hybrid origin of Populus tomentosa Carr. identified through genome sequencing and phylogenomic analysis.</title>
        <authorList>
            <person name="An X."/>
            <person name="Gao K."/>
            <person name="Chen Z."/>
            <person name="Li J."/>
            <person name="Yang X."/>
            <person name="Yang X."/>
            <person name="Zhou J."/>
            <person name="Guo T."/>
            <person name="Zhao T."/>
            <person name="Huang S."/>
            <person name="Miao D."/>
            <person name="Khan W.U."/>
            <person name="Rao P."/>
            <person name="Ye M."/>
            <person name="Lei B."/>
            <person name="Liao W."/>
            <person name="Wang J."/>
            <person name="Ji L."/>
            <person name="Li Y."/>
            <person name="Guo B."/>
            <person name="Mustafa N.S."/>
            <person name="Li S."/>
            <person name="Yun Q."/>
            <person name="Keller S.R."/>
            <person name="Mao J."/>
            <person name="Zhang R."/>
            <person name="Strauss S.H."/>
        </authorList>
    </citation>
    <scope>NUCLEOTIDE SEQUENCE</scope>
    <source>
        <strain evidence="1">GM15</strain>
        <tissue evidence="1">Leaf</tissue>
    </source>
</reference>
<dbReference type="Proteomes" id="UP000886885">
    <property type="component" value="Chromosome 10A"/>
</dbReference>
<dbReference type="AlphaFoldDB" id="A0A8X8CMH3"/>
<comment type="caution">
    <text evidence="1">The sequence shown here is derived from an EMBL/GenBank/DDBJ whole genome shotgun (WGS) entry which is preliminary data.</text>
</comment>
<evidence type="ECO:0000313" key="1">
    <source>
        <dbReference type="EMBL" id="KAG6759424.1"/>
    </source>
</evidence>
<dbReference type="EMBL" id="JAAWWB010000019">
    <property type="protein sequence ID" value="KAG6759424.1"/>
    <property type="molecule type" value="Genomic_DNA"/>
</dbReference>
<protein>
    <submittedName>
        <fullName evidence="1">Uncharacterized protein</fullName>
    </submittedName>
</protein>
<accession>A0A8X8CMH3</accession>